<dbReference type="RefSeq" id="WP_109523776.1">
    <property type="nucleotide sequence ID" value="NZ_JBFAKC010000001.1"/>
</dbReference>
<dbReference type="InterPro" id="IPR053140">
    <property type="entry name" value="GDSL_Rv0518-like"/>
</dbReference>
<sequence>MTDSISRTEADDPMLVPADAARELLDGAPWRRFAVIGDSVALGIGDPSPGYLTSGWSDRVAAVLRSVNPGLAYRNTGRVGATIGEVIAEQLGPALDFRPDLIHVTCGGNDLFARGGPEEIRRDLDTLFAALSRSGAQIFTFTLADVWDTERMAPMRPLRDRMAELNDIVRETAARYDVAVVEFWDHPLRLRPDLMSADLIHFTSSGHAVVAAETVRALSRLLPSNTVAK</sequence>
<reference evidence="2 3" key="1">
    <citation type="submission" date="2024-06" db="EMBL/GenBank/DDBJ databases">
        <title>The Natural Products Discovery Center: Release of the First 8490 Sequenced Strains for Exploring Actinobacteria Biosynthetic Diversity.</title>
        <authorList>
            <person name="Kalkreuter E."/>
            <person name="Kautsar S.A."/>
            <person name="Yang D."/>
            <person name="Bader C.D."/>
            <person name="Teijaro C.N."/>
            <person name="Fluegel L."/>
            <person name="Davis C.M."/>
            <person name="Simpson J.R."/>
            <person name="Lauterbach L."/>
            <person name="Steele A.D."/>
            <person name="Gui C."/>
            <person name="Meng S."/>
            <person name="Li G."/>
            <person name="Viehrig K."/>
            <person name="Ye F."/>
            <person name="Su P."/>
            <person name="Kiefer A.F."/>
            <person name="Nichols A."/>
            <person name="Cepeda A.J."/>
            <person name="Yan W."/>
            <person name="Fan B."/>
            <person name="Jiang Y."/>
            <person name="Adhikari A."/>
            <person name="Zheng C.-J."/>
            <person name="Schuster L."/>
            <person name="Cowan T.M."/>
            <person name="Smanski M.J."/>
            <person name="Chevrette M.G."/>
            <person name="De Carvalho L.P.S."/>
            <person name="Shen B."/>
        </authorList>
    </citation>
    <scope>NUCLEOTIDE SEQUENCE [LARGE SCALE GENOMIC DNA]</scope>
    <source>
        <strain evidence="2 3">NPDC050403</strain>
    </source>
</reference>
<dbReference type="GO" id="GO:0016787">
    <property type="term" value="F:hydrolase activity"/>
    <property type="evidence" value="ECO:0007669"/>
    <property type="project" value="UniProtKB-KW"/>
</dbReference>
<dbReference type="InterPro" id="IPR036514">
    <property type="entry name" value="SGNH_hydro_sf"/>
</dbReference>
<keyword evidence="3" id="KW-1185">Reference proteome</keyword>
<dbReference type="PANTHER" id="PTHR43784">
    <property type="entry name" value="GDSL-LIKE LIPASE/ACYLHYDROLASE, PUTATIVE (AFU_ORTHOLOGUE AFUA_2G00820)-RELATED"/>
    <property type="match status" value="1"/>
</dbReference>
<dbReference type="EMBL" id="JBFAKC010000001">
    <property type="protein sequence ID" value="MEV0706287.1"/>
    <property type="molecule type" value="Genomic_DNA"/>
</dbReference>
<evidence type="ECO:0000259" key="1">
    <source>
        <dbReference type="Pfam" id="PF13472"/>
    </source>
</evidence>
<dbReference type="Proteomes" id="UP001551695">
    <property type="component" value="Unassembled WGS sequence"/>
</dbReference>
<gene>
    <name evidence="2" type="ORF">AB0I48_01855</name>
</gene>
<comment type="caution">
    <text evidence="2">The sequence shown here is derived from an EMBL/GenBank/DDBJ whole genome shotgun (WGS) entry which is preliminary data.</text>
</comment>
<evidence type="ECO:0000313" key="2">
    <source>
        <dbReference type="EMBL" id="MEV0706287.1"/>
    </source>
</evidence>
<dbReference type="Pfam" id="PF13472">
    <property type="entry name" value="Lipase_GDSL_2"/>
    <property type="match status" value="1"/>
</dbReference>
<dbReference type="SUPFAM" id="SSF52266">
    <property type="entry name" value="SGNH hydrolase"/>
    <property type="match status" value="1"/>
</dbReference>
<dbReference type="EC" id="3.1.-.-" evidence="2"/>
<protein>
    <submittedName>
        <fullName evidence="2">SGNH/GDSL hydrolase family protein</fullName>
        <ecNumber evidence="2">3.1.-.-</ecNumber>
    </submittedName>
</protein>
<dbReference type="PANTHER" id="PTHR43784:SF2">
    <property type="entry name" value="GDSL-LIKE LIPASE_ACYLHYDROLASE, PUTATIVE (AFU_ORTHOLOGUE AFUA_2G00820)-RELATED"/>
    <property type="match status" value="1"/>
</dbReference>
<evidence type="ECO:0000313" key="3">
    <source>
        <dbReference type="Proteomes" id="UP001551695"/>
    </source>
</evidence>
<dbReference type="CDD" id="cd01832">
    <property type="entry name" value="SGNH_hydrolase_like_1"/>
    <property type="match status" value="1"/>
</dbReference>
<dbReference type="Gene3D" id="3.40.50.1110">
    <property type="entry name" value="SGNH hydrolase"/>
    <property type="match status" value="1"/>
</dbReference>
<dbReference type="InterPro" id="IPR013830">
    <property type="entry name" value="SGNH_hydro"/>
</dbReference>
<keyword evidence="2" id="KW-0378">Hydrolase</keyword>
<organism evidence="2 3">
    <name type="scientific">Nocardia aurea</name>
    <dbReference type="NCBI Taxonomy" id="2144174"/>
    <lineage>
        <taxon>Bacteria</taxon>
        <taxon>Bacillati</taxon>
        <taxon>Actinomycetota</taxon>
        <taxon>Actinomycetes</taxon>
        <taxon>Mycobacteriales</taxon>
        <taxon>Nocardiaceae</taxon>
        <taxon>Nocardia</taxon>
    </lineage>
</organism>
<accession>A0ABV3FLK2</accession>
<feature type="domain" description="SGNH hydrolase-type esterase" evidence="1">
    <location>
        <begin position="35"/>
        <end position="209"/>
    </location>
</feature>
<name>A0ABV3FLK2_9NOCA</name>
<proteinExistence type="predicted"/>